<comment type="caution">
    <text evidence="5">The sequence shown here is derived from an EMBL/GenBank/DDBJ whole genome shotgun (WGS) entry which is preliminary data.</text>
</comment>
<dbReference type="AlphaFoldDB" id="H1S5E4"/>
<dbReference type="InterPro" id="IPR014819">
    <property type="entry name" value="PriCT_2"/>
</dbReference>
<feature type="domain" description="Primase C-terminal 2" evidence="2">
    <location>
        <begin position="11"/>
        <end position="82"/>
    </location>
</feature>
<dbReference type="InterPro" id="IPR045455">
    <property type="entry name" value="NrS-1_pol-like_helicase"/>
</dbReference>
<dbReference type="Proteomes" id="UP000005808">
    <property type="component" value="Unassembled WGS sequence"/>
</dbReference>
<dbReference type="Pfam" id="PF08707">
    <property type="entry name" value="PriCT_2"/>
    <property type="match status" value="1"/>
</dbReference>
<sequence>MSAAAIDIDRARAALWALDAGVDRREWVRIGCAAKAAGLTFEDFNDWSATAGNYGGQGDTSDAWKSFKRDGGVNAGTLFHLAREAGWADPASDHKPQRDARRAAPLREWWERGPAATADHGYITRKHGTPDGLRLVSWPLQGWAAFKGRCLEGWLMVPVRAPSGELASIQFIGPNGGEKLNAFGCSMAGTFTVGTLEHGAPAYIIEGIGHAWSVNAVTGSAAVVSFGASNIEKATAAIKRAGAKPIIVPDRGKEREAAAAAARHGCAYAVLPADLADGNDVNDLHLERGADAVLAVLKQAVEVAANDNARNDARRRLQQDENARLQEAEHDTEPPSLSIDDMLNDCVWIASGSQVGRISNPKWVLPFSEFCDLTASCASKVEGDDGRRRRVLHAVTWKQHAERKTVMTRTFYAGAPAICADPDGATALNSWRPIERRKAARDVTPFLEQVEYLIGDDTERGAFLDWLAHIEQRPGVLPHYGWLHIAKNTGTGRNWLASVLARLWRGYVAPNVDLPALLESQFNGALAGRVLAMVDEVQEGGGENQFRHANRLKSIVNAEERSINPKFGRQFKEHNSCRWLVFSNHDNALPLNDTDRRWRVVRHDAAPRSPEVYARLYALLDDGEFINAVGVWLRDRDISAFNPGERPPMSDAKRAAVDASKSLMHRNADEPGRAPRGTIWRRKSAERALMGSGPHRKSWLQPDQ</sequence>
<feature type="region of interest" description="Disordered" evidence="1">
    <location>
        <begin position="661"/>
        <end position="681"/>
    </location>
</feature>
<dbReference type="PATRIC" id="fig|1127483.3.peg.3073"/>
<dbReference type="OrthoDB" id="8905164at2"/>
<proteinExistence type="predicted"/>
<evidence type="ECO:0000259" key="3">
    <source>
        <dbReference type="Pfam" id="PF13362"/>
    </source>
</evidence>
<dbReference type="Pfam" id="PF13362">
    <property type="entry name" value="Toprim_3"/>
    <property type="match status" value="1"/>
</dbReference>
<gene>
    <name evidence="5" type="ORF">OR16_15319</name>
</gene>
<reference evidence="5 6" key="1">
    <citation type="journal article" date="2012" name="J. Bacteriol.">
        <title>De Novo Genome Project of Cupriavidus basilensis OR16.</title>
        <authorList>
            <person name="Cserhati M."/>
            <person name="Kriszt B."/>
            <person name="Szoboszlay S."/>
            <person name="Toth A."/>
            <person name="Szabo I."/>
            <person name="Tancsics A."/>
            <person name="Nagy I."/>
            <person name="Horvath B."/>
            <person name="Nagy I."/>
            <person name="Kukolya J."/>
        </authorList>
    </citation>
    <scope>NUCLEOTIDE SEQUENCE [LARGE SCALE GENOMIC DNA]</scope>
    <source>
        <strain evidence="5 6">OR16</strain>
    </source>
</reference>
<dbReference type="InterPro" id="IPR006171">
    <property type="entry name" value="TOPRIM_dom"/>
</dbReference>
<dbReference type="Pfam" id="PF19263">
    <property type="entry name" value="DUF5906"/>
    <property type="match status" value="1"/>
</dbReference>
<feature type="domain" description="NrS-1 polymerase-like helicase" evidence="4">
    <location>
        <begin position="489"/>
        <end position="597"/>
    </location>
</feature>
<evidence type="ECO:0000259" key="2">
    <source>
        <dbReference type="Pfam" id="PF08707"/>
    </source>
</evidence>
<feature type="domain" description="Toprim" evidence="3">
    <location>
        <begin position="203"/>
        <end position="291"/>
    </location>
</feature>
<evidence type="ECO:0000259" key="4">
    <source>
        <dbReference type="Pfam" id="PF19263"/>
    </source>
</evidence>
<dbReference type="GO" id="GO:0016817">
    <property type="term" value="F:hydrolase activity, acting on acid anhydrides"/>
    <property type="evidence" value="ECO:0007669"/>
    <property type="project" value="InterPro"/>
</dbReference>
<accession>H1S5E4</accession>
<dbReference type="EMBL" id="AHJE01000036">
    <property type="protein sequence ID" value="EHP42311.1"/>
    <property type="molecule type" value="Genomic_DNA"/>
</dbReference>
<evidence type="ECO:0000256" key="1">
    <source>
        <dbReference type="SAM" id="MobiDB-lite"/>
    </source>
</evidence>
<protein>
    <submittedName>
        <fullName evidence="5">Uncharacterized protein</fullName>
    </submittedName>
</protein>
<evidence type="ECO:0000313" key="6">
    <source>
        <dbReference type="Proteomes" id="UP000005808"/>
    </source>
</evidence>
<dbReference type="RefSeq" id="WP_006158637.1">
    <property type="nucleotide sequence ID" value="NZ_AHJE01000036.1"/>
</dbReference>
<organism evidence="5 6">
    <name type="scientific">Cupriavidus basilensis OR16</name>
    <dbReference type="NCBI Taxonomy" id="1127483"/>
    <lineage>
        <taxon>Bacteria</taxon>
        <taxon>Pseudomonadati</taxon>
        <taxon>Pseudomonadota</taxon>
        <taxon>Betaproteobacteria</taxon>
        <taxon>Burkholderiales</taxon>
        <taxon>Burkholderiaceae</taxon>
        <taxon>Cupriavidus</taxon>
    </lineage>
</organism>
<name>H1S5E4_9BURK</name>
<evidence type="ECO:0000313" key="5">
    <source>
        <dbReference type="EMBL" id="EHP42311.1"/>
    </source>
</evidence>